<feature type="transmembrane region" description="Helical" evidence="2">
    <location>
        <begin position="28"/>
        <end position="54"/>
    </location>
</feature>
<keyword evidence="2" id="KW-0812">Transmembrane</keyword>
<comment type="caution">
    <text evidence="3">The sequence shown here is derived from an EMBL/GenBank/DDBJ whole genome shotgun (WGS) entry which is preliminary data.</text>
</comment>
<dbReference type="Proteomes" id="UP001595816">
    <property type="component" value="Unassembled WGS sequence"/>
</dbReference>
<protein>
    <submittedName>
        <fullName evidence="3">Uncharacterized protein</fullName>
    </submittedName>
</protein>
<dbReference type="RefSeq" id="WP_253752752.1">
    <property type="nucleotide sequence ID" value="NZ_JAMZDZ010000001.1"/>
</dbReference>
<evidence type="ECO:0000313" key="4">
    <source>
        <dbReference type="Proteomes" id="UP001595816"/>
    </source>
</evidence>
<feature type="region of interest" description="Disordered" evidence="1">
    <location>
        <begin position="1"/>
        <end position="22"/>
    </location>
</feature>
<keyword evidence="2" id="KW-0472">Membrane</keyword>
<evidence type="ECO:0000256" key="2">
    <source>
        <dbReference type="SAM" id="Phobius"/>
    </source>
</evidence>
<keyword evidence="2" id="KW-1133">Transmembrane helix</keyword>
<reference evidence="4" key="1">
    <citation type="journal article" date="2019" name="Int. J. Syst. Evol. Microbiol.">
        <title>The Global Catalogue of Microorganisms (GCM) 10K type strain sequencing project: providing services to taxonomists for standard genome sequencing and annotation.</title>
        <authorList>
            <consortium name="The Broad Institute Genomics Platform"/>
            <consortium name="The Broad Institute Genome Sequencing Center for Infectious Disease"/>
            <person name="Wu L."/>
            <person name="Ma J."/>
        </authorList>
    </citation>
    <scope>NUCLEOTIDE SEQUENCE [LARGE SCALE GENOMIC DNA]</scope>
    <source>
        <strain evidence="4">CGMCC 4.7289</strain>
    </source>
</reference>
<sequence length="64" mass="6500">MTPPTSTVAPPAPGRHRSPEPPYNHRRVAILVVAAVALVLAAGISVAAFVAVASDPDPPAGTHR</sequence>
<name>A0ABV8LPN3_9ACTN</name>
<dbReference type="EMBL" id="JBHSAY010000009">
    <property type="protein sequence ID" value="MFC4132709.1"/>
    <property type="molecule type" value="Genomic_DNA"/>
</dbReference>
<accession>A0ABV8LPN3</accession>
<proteinExistence type="predicted"/>
<gene>
    <name evidence="3" type="ORF">ACFOZ4_19045</name>
</gene>
<organism evidence="3 4">
    <name type="scientific">Hamadaea flava</name>
    <dbReference type="NCBI Taxonomy" id="1742688"/>
    <lineage>
        <taxon>Bacteria</taxon>
        <taxon>Bacillati</taxon>
        <taxon>Actinomycetota</taxon>
        <taxon>Actinomycetes</taxon>
        <taxon>Micromonosporales</taxon>
        <taxon>Micromonosporaceae</taxon>
        <taxon>Hamadaea</taxon>
    </lineage>
</organism>
<evidence type="ECO:0000313" key="3">
    <source>
        <dbReference type="EMBL" id="MFC4132709.1"/>
    </source>
</evidence>
<evidence type="ECO:0000256" key="1">
    <source>
        <dbReference type="SAM" id="MobiDB-lite"/>
    </source>
</evidence>
<keyword evidence="4" id="KW-1185">Reference proteome</keyword>